<dbReference type="InterPro" id="IPR013785">
    <property type="entry name" value="Aldolase_TIM"/>
</dbReference>
<protein>
    <submittedName>
        <fullName evidence="3">DUF871 domain-containing protein</fullName>
    </submittedName>
</protein>
<gene>
    <name evidence="3" type="ORF">E4K67_01065</name>
</gene>
<evidence type="ECO:0000313" key="3">
    <source>
        <dbReference type="EMBL" id="TGE39630.1"/>
    </source>
</evidence>
<dbReference type="InterPro" id="IPR008589">
    <property type="entry name" value="MupG"/>
</dbReference>
<feature type="domain" description="6-phospho-N-acetylmuramidase N-terminal" evidence="2">
    <location>
        <begin position="5"/>
        <end position="236"/>
    </location>
</feature>
<dbReference type="RefSeq" id="WP_135544570.1">
    <property type="nucleotide sequence ID" value="NZ_SPQQ01000001.1"/>
</dbReference>
<dbReference type="PANTHER" id="PTHR38435:SF2">
    <property type="entry name" value="DUF871 DOMAIN-CONTAINING PROTEIN"/>
    <property type="match status" value="1"/>
</dbReference>
<dbReference type="PANTHER" id="PTHR38435">
    <property type="match status" value="1"/>
</dbReference>
<name>A0A4Z0RA12_9FIRM</name>
<evidence type="ECO:0000259" key="2">
    <source>
        <dbReference type="Pfam" id="PF19200"/>
    </source>
</evidence>
<dbReference type="Proteomes" id="UP000298460">
    <property type="component" value="Unassembled WGS sequence"/>
</dbReference>
<organism evidence="3 4">
    <name type="scientific">Desulfosporosinus fructosivorans</name>
    <dbReference type="NCBI Taxonomy" id="2018669"/>
    <lineage>
        <taxon>Bacteria</taxon>
        <taxon>Bacillati</taxon>
        <taxon>Bacillota</taxon>
        <taxon>Clostridia</taxon>
        <taxon>Eubacteriales</taxon>
        <taxon>Desulfitobacteriaceae</taxon>
        <taxon>Desulfosporosinus</taxon>
    </lineage>
</organism>
<dbReference type="SUPFAM" id="SSF51445">
    <property type="entry name" value="(Trans)glycosidases"/>
    <property type="match status" value="1"/>
</dbReference>
<evidence type="ECO:0000313" key="4">
    <source>
        <dbReference type="Proteomes" id="UP000298460"/>
    </source>
</evidence>
<dbReference type="Pfam" id="PF05913">
    <property type="entry name" value="MupG_C"/>
    <property type="match status" value="1"/>
</dbReference>
<feature type="domain" description="6-phospho-N-acetylmuramidase C-terminal" evidence="1">
    <location>
        <begin position="244"/>
        <end position="357"/>
    </location>
</feature>
<dbReference type="InterPro" id="IPR043797">
    <property type="entry name" value="MupG_N"/>
</dbReference>
<keyword evidence="4" id="KW-1185">Reference proteome</keyword>
<dbReference type="AlphaFoldDB" id="A0A4Z0RA12"/>
<dbReference type="SUPFAM" id="SSF50891">
    <property type="entry name" value="Cyclophilin-like"/>
    <property type="match status" value="1"/>
</dbReference>
<proteinExistence type="predicted"/>
<reference evidence="3 4" key="1">
    <citation type="submission" date="2019-03" db="EMBL/GenBank/DDBJ databases">
        <title>Draft Genome Sequence of Desulfosporosinus fructosivorans Strain 63.6F, Isolated from Marine Sediment in the Baltic Sea.</title>
        <authorList>
            <person name="Hausmann B."/>
            <person name="Vandieken V."/>
            <person name="Pjevac P."/>
            <person name="Schreck K."/>
            <person name="Herbold C.W."/>
            <person name="Loy A."/>
        </authorList>
    </citation>
    <scope>NUCLEOTIDE SEQUENCE [LARGE SCALE GENOMIC DNA]</scope>
    <source>
        <strain evidence="3 4">63.6F</strain>
    </source>
</reference>
<dbReference type="InterPro" id="IPR017853">
    <property type="entry name" value="GH"/>
</dbReference>
<dbReference type="OrthoDB" id="5809921at2"/>
<accession>A0A4Z0RA12</accession>
<dbReference type="InterPro" id="IPR043894">
    <property type="entry name" value="MupG_C"/>
</dbReference>
<dbReference type="Gene3D" id="3.20.20.70">
    <property type="entry name" value="Aldolase class I"/>
    <property type="match status" value="1"/>
</dbReference>
<dbReference type="Pfam" id="PF19200">
    <property type="entry name" value="MupG_N"/>
    <property type="match status" value="1"/>
</dbReference>
<dbReference type="InterPro" id="IPR029000">
    <property type="entry name" value="Cyclophilin-like_dom_sf"/>
</dbReference>
<sequence length="360" mass="40363">MLSKGISAYVGMGYTIEANREYLKLANRAGFTRLFTSLHIPEANAETLLEEFQSLVVEAVKLGYQITADISPMAFKLLQASLDHLEPLRRLGIQALRLDFGFTPLEIARMSRESGLAIEINASTVNEELLKAIMDAGADPAKLQACHNYYPRPETGLSYDVFAERSEIFRKYKIPVLAFIPSRQNPRGPIFAGLPTLEQHRLWKPLQAAKHLAASALVDGILFGDPLAEPLELAAVGQVDASCLEIQIEVHPDLTEDERNILFATRHTNRLDPGEHVVRSQEARGLCRGDILPRPPQPRLRGSITLDNSQYLRYMGELQVMRQSLPADLRVNVVGKIVPEEEFLLDWITPGRAFRFREKS</sequence>
<comment type="caution">
    <text evidence="3">The sequence shown here is derived from an EMBL/GenBank/DDBJ whole genome shotgun (WGS) entry which is preliminary data.</text>
</comment>
<dbReference type="EMBL" id="SPQQ01000001">
    <property type="protein sequence ID" value="TGE39630.1"/>
    <property type="molecule type" value="Genomic_DNA"/>
</dbReference>
<evidence type="ECO:0000259" key="1">
    <source>
        <dbReference type="Pfam" id="PF05913"/>
    </source>
</evidence>
<dbReference type="Gene3D" id="2.40.100.10">
    <property type="entry name" value="Cyclophilin-like"/>
    <property type="match status" value="1"/>
</dbReference>